<feature type="transmembrane region" description="Helical" evidence="8">
    <location>
        <begin position="70"/>
        <end position="89"/>
    </location>
</feature>
<accession>A0ABU1K421</accession>
<feature type="domain" description="Major facilitator superfamily (MFS) profile" evidence="9">
    <location>
        <begin position="4"/>
        <end position="391"/>
    </location>
</feature>
<evidence type="ECO:0000313" key="11">
    <source>
        <dbReference type="Proteomes" id="UP001262410"/>
    </source>
</evidence>
<keyword evidence="5 8" id="KW-0812">Transmembrane</keyword>
<gene>
    <name evidence="10" type="ORF">E9232_007124</name>
</gene>
<evidence type="ECO:0000256" key="2">
    <source>
        <dbReference type="ARBA" id="ARBA00004651"/>
    </source>
</evidence>
<feature type="transmembrane region" description="Helical" evidence="8">
    <location>
        <begin position="267"/>
        <end position="286"/>
    </location>
</feature>
<comment type="caution">
    <text evidence="10">The sequence shown here is derived from an EMBL/GenBank/DDBJ whole genome shotgun (WGS) entry which is preliminary data.</text>
</comment>
<sequence length="391" mass="38775">MRAILLVLALSVCLVGAVEFMLAPMLAPLADAFAATPEAAARLVSAYALAYAAAAPFAGRLADRIGRRRVLLPALLLSALDGVALTLAPTLEVAIGLRLIGGLASAALIPGAFALVADLVPAERQTAAMGRVALGMTAGIAAGPALAGILTEAWGWRAPFLATAAVALGLFAVARAVLPADAPAWNRPPAPPLRRLLRAALLRPLLAKAGWLGAAVAALLLSGEVLRARHGFGPAAAGGATALFALGLALGNLAAGRVDRALGGPEAALLAALALLMAAVGGFLLWPGPPAVALACLGLWGVALGIAAPASGSLLVRRAGAAVGTVLALGESLNNVALMLLMPLAAALLAEGGAAAAAPLLLGLQAIGMAAMALDRRWLRGVTSTAVPHRP</sequence>
<feature type="transmembrane region" description="Helical" evidence="8">
    <location>
        <begin position="328"/>
        <end position="350"/>
    </location>
</feature>
<name>A0ABU1K421_9PROT</name>
<feature type="transmembrane region" description="Helical" evidence="8">
    <location>
        <begin position="356"/>
        <end position="374"/>
    </location>
</feature>
<dbReference type="PRINTS" id="PR01035">
    <property type="entry name" value="TCRTETA"/>
</dbReference>
<evidence type="ECO:0000259" key="9">
    <source>
        <dbReference type="PROSITE" id="PS50850"/>
    </source>
</evidence>
<evidence type="ECO:0000256" key="4">
    <source>
        <dbReference type="ARBA" id="ARBA00022475"/>
    </source>
</evidence>
<dbReference type="InterPro" id="IPR005829">
    <property type="entry name" value="Sugar_transporter_CS"/>
</dbReference>
<dbReference type="PANTHER" id="PTHR43124">
    <property type="entry name" value="PURINE EFFLUX PUMP PBUE"/>
    <property type="match status" value="1"/>
</dbReference>
<keyword evidence="4" id="KW-1003">Cell membrane</keyword>
<keyword evidence="6 8" id="KW-1133">Transmembrane helix</keyword>
<dbReference type="EMBL" id="JAVDPW010000021">
    <property type="protein sequence ID" value="MDR6294570.1"/>
    <property type="molecule type" value="Genomic_DNA"/>
</dbReference>
<evidence type="ECO:0000256" key="5">
    <source>
        <dbReference type="ARBA" id="ARBA00022692"/>
    </source>
</evidence>
<comment type="similarity">
    <text evidence="3">Belongs to the major facilitator superfamily. TCR/Tet family.</text>
</comment>
<dbReference type="InterPro" id="IPR011701">
    <property type="entry name" value="MFS"/>
</dbReference>
<comment type="function">
    <text evidence="1">Resistance to tetracycline by an active tetracycline efflux. This is an energy-dependent process that decreases the accumulation of the antibiotic in whole cells. This protein functions as a metal-tetracycline/H(+) antiporter.</text>
</comment>
<dbReference type="InterPro" id="IPR001958">
    <property type="entry name" value="Tet-R_TetA/multi-R_MdtG-like"/>
</dbReference>
<protein>
    <submittedName>
        <fullName evidence="10">MFS family arabinose efflux permease</fullName>
    </submittedName>
</protein>
<evidence type="ECO:0000256" key="3">
    <source>
        <dbReference type="ARBA" id="ARBA00007520"/>
    </source>
</evidence>
<feature type="transmembrane region" description="Helical" evidence="8">
    <location>
        <begin position="156"/>
        <end position="178"/>
    </location>
</feature>
<dbReference type="InterPro" id="IPR036259">
    <property type="entry name" value="MFS_trans_sf"/>
</dbReference>
<dbReference type="PROSITE" id="PS00216">
    <property type="entry name" value="SUGAR_TRANSPORT_1"/>
    <property type="match status" value="1"/>
</dbReference>
<dbReference type="Pfam" id="PF07690">
    <property type="entry name" value="MFS_1"/>
    <property type="match status" value="1"/>
</dbReference>
<organism evidence="10 11">
    <name type="scientific">Inquilinus ginsengisoli</name>
    <dbReference type="NCBI Taxonomy" id="363840"/>
    <lineage>
        <taxon>Bacteria</taxon>
        <taxon>Pseudomonadati</taxon>
        <taxon>Pseudomonadota</taxon>
        <taxon>Alphaproteobacteria</taxon>
        <taxon>Rhodospirillales</taxon>
        <taxon>Rhodospirillaceae</taxon>
        <taxon>Inquilinus</taxon>
    </lineage>
</organism>
<dbReference type="Proteomes" id="UP001262410">
    <property type="component" value="Unassembled WGS sequence"/>
</dbReference>
<dbReference type="PROSITE" id="PS50850">
    <property type="entry name" value="MFS"/>
    <property type="match status" value="1"/>
</dbReference>
<feature type="transmembrane region" description="Helical" evidence="8">
    <location>
        <begin position="42"/>
        <end position="58"/>
    </location>
</feature>
<evidence type="ECO:0000256" key="1">
    <source>
        <dbReference type="ARBA" id="ARBA00003279"/>
    </source>
</evidence>
<feature type="transmembrane region" description="Helical" evidence="8">
    <location>
        <begin position="292"/>
        <end position="316"/>
    </location>
</feature>
<proteinExistence type="inferred from homology"/>
<evidence type="ECO:0000256" key="6">
    <source>
        <dbReference type="ARBA" id="ARBA00022989"/>
    </source>
</evidence>
<keyword evidence="7 8" id="KW-0472">Membrane</keyword>
<dbReference type="SUPFAM" id="SSF103473">
    <property type="entry name" value="MFS general substrate transporter"/>
    <property type="match status" value="1"/>
</dbReference>
<dbReference type="RefSeq" id="WP_309802161.1">
    <property type="nucleotide sequence ID" value="NZ_JAVDPW010000021.1"/>
</dbReference>
<feature type="transmembrane region" description="Helical" evidence="8">
    <location>
        <begin position="199"/>
        <end position="220"/>
    </location>
</feature>
<feature type="transmembrane region" description="Helical" evidence="8">
    <location>
        <begin position="132"/>
        <end position="150"/>
    </location>
</feature>
<comment type="subcellular location">
    <subcellularLocation>
        <location evidence="2">Cell membrane</location>
        <topology evidence="2">Multi-pass membrane protein</topology>
    </subcellularLocation>
</comment>
<dbReference type="InterPro" id="IPR020846">
    <property type="entry name" value="MFS_dom"/>
</dbReference>
<dbReference type="Gene3D" id="1.20.1250.20">
    <property type="entry name" value="MFS general substrate transporter like domains"/>
    <property type="match status" value="1"/>
</dbReference>
<evidence type="ECO:0000256" key="7">
    <source>
        <dbReference type="ARBA" id="ARBA00023136"/>
    </source>
</evidence>
<dbReference type="PANTHER" id="PTHR43124:SF3">
    <property type="entry name" value="CHLORAMPHENICOL EFFLUX PUMP RV0191"/>
    <property type="match status" value="1"/>
</dbReference>
<dbReference type="InterPro" id="IPR050189">
    <property type="entry name" value="MFS_Efflux_Transporters"/>
</dbReference>
<evidence type="ECO:0000256" key="8">
    <source>
        <dbReference type="SAM" id="Phobius"/>
    </source>
</evidence>
<evidence type="ECO:0000313" key="10">
    <source>
        <dbReference type="EMBL" id="MDR6294570.1"/>
    </source>
</evidence>
<reference evidence="10 11" key="1">
    <citation type="submission" date="2023-07" db="EMBL/GenBank/DDBJ databases">
        <title>Sorghum-associated microbial communities from plants grown in Nebraska, USA.</title>
        <authorList>
            <person name="Schachtman D."/>
        </authorList>
    </citation>
    <scope>NUCLEOTIDE SEQUENCE [LARGE SCALE GENOMIC DNA]</scope>
    <source>
        <strain evidence="10 11">584</strain>
    </source>
</reference>
<feature type="transmembrane region" description="Helical" evidence="8">
    <location>
        <begin position="95"/>
        <end position="120"/>
    </location>
</feature>
<keyword evidence="11" id="KW-1185">Reference proteome</keyword>
<feature type="transmembrane region" description="Helical" evidence="8">
    <location>
        <begin position="232"/>
        <end position="255"/>
    </location>
</feature>